<dbReference type="GO" id="GO:0008901">
    <property type="term" value="F:ferredoxin hydrogenase activity"/>
    <property type="evidence" value="ECO:0007669"/>
    <property type="project" value="InterPro"/>
</dbReference>
<sequence length="288" mass="31349">MSEDKFKLGVIKFGCIGAAPLLDLIVDERADRKDLEVMVFTSGAKLDPDSCISPTEAVIEYKPHLVLSVSPNAALPGPTKSREMLCEAKLPTITISDGPSTKGFYKKNEEGKKVKSILEGQGFIIIPSDSMIGARREFLDPTEMTLFNADMIKVLSCTGLMRLIQNEIDRVINEIKTGETPKMPTVKASAEKAVKAGGFSNPYASAKAYAALKIAESVADVTVKGCFVVKDAAKYIPIVTAGHEMMRVAAMLSDEAREIEKYNDTVLRTPHHSKGTTLKKTKLPEKPE</sequence>
<dbReference type="PIRSF" id="PIRSF005627">
    <property type="entry name" value="MTD"/>
    <property type="match status" value="1"/>
</dbReference>
<organism evidence="2">
    <name type="scientific">marine sediment metagenome</name>
    <dbReference type="NCBI Taxonomy" id="412755"/>
    <lineage>
        <taxon>unclassified sequences</taxon>
        <taxon>metagenomes</taxon>
        <taxon>ecological metagenomes</taxon>
    </lineage>
</organism>
<evidence type="ECO:0008006" key="3">
    <source>
        <dbReference type="Google" id="ProtNLM"/>
    </source>
</evidence>
<dbReference type="GO" id="GO:0015948">
    <property type="term" value="P:methanogenesis"/>
    <property type="evidence" value="ECO:0007669"/>
    <property type="project" value="InterPro"/>
</dbReference>
<accession>X1RFV6</accession>
<protein>
    <recommendedName>
        <fullName evidence="3">F420-dependent methylenetetrahydromethanopterin dehydrogenase</fullName>
    </recommendedName>
</protein>
<name>X1RFV6_9ZZZZ</name>
<proteinExistence type="inferred from homology"/>
<comment type="caution">
    <text evidence="2">The sequence shown here is derived from an EMBL/GenBank/DDBJ whole genome shotgun (WGS) entry which is preliminary data.</text>
</comment>
<feature type="region of interest" description="Disordered" evidence="1">
    <location>
        <begin position="267"/>
        <end position="288"/>
    </location>
</feature>
<reference evidence="2" key="1">
    <citation type="journal article" date="2014" name="Front. Microbiol.">
        <title>High frequency of phylogenetically diverse reductive dehalogenase-homologous genes in deep subseafloor sedimentary metagenomes.</title>
        <authorList>
            <person name="Kawai M."/>
            <person name="Futagami T."/>
            <person name="Toyoda A."/>
            <person name="Takaki Y."/>
            <person name="Nishi S."/>
            <person name="Hori S."/>
            <person name="Arai W."/>
            <person name="Tsubouchi T."/>
            <person name="Morono Y."/>
            <person name="Uchiyama I."/>
            <person name="Ito T."/>
            <person name="Fujiyama A."/>
            <person name="Inagaki F."/>
            <person name="Takami H."/>
        </authorList>
    </citation>
    <scope>NUCLEOTIDE SEQUENCE</scope>
    <source>
        <strain evidence="2">Expedition CK06-06</strain>
    </source>
</reference>
<evidence type="ECO:0000256" key="1">
    <source>
        <dbReference type="SAM" id="MobiDB-lite"/>
    </source>
</evidence>
<gene>
    <name evidence="2" type="ORF">S12H4_14061</name>
</gene>
<dbReference type="NCBIfam" id="NF002162">
    <property type="entry name" value="PRK00994.1"/>
    <property type="match status" value="1"/>
</dbReference>
<dbReference type="HAMAP" id="MF_00058">
    <property type="entry name" value="MTD"/>
    <property type="match status" value="1"/>
</dbReference>
<dbReference type="Gene3D" id="3.40.50.10830">
    <property type="entry name" value="F420-dependent methylenetetrahydromethanopterin dehydrogenase (MTD)"/>
    <property type="match status" value="1"/>
</dbReference>
<dbReference type="InterPro" id="IPR036080">
    <property type="entry name" value="MTD_sf"/>
</dbReference>
<evidence type="ECO:0000313" key="2">
    <source>
        <dbReference type="EMBL" id="GAI79493.1"/>
    </source>
</evidence>
<dbReference type="SUPFAM" id="SSF102324">
    <property type="entry name" value="F420-dependent methylenetetrahydromethanopterin dehydrogenase (MTD)"/>
    <property type="match status" value="1"/>
</dbReference>
<dbReference type="InterPro" id="IPR002844">
    <property type="entry name" value="MTD"/>
</dbReference>
<dbReference type="Pfam" id="PF01993">
    <property type="entry name" value="MTD"/>
    <property type="match status" value="1"/>
</dbReference>
<dbReference type="AlphaFoldDB" id="X1RFV6"/>
<dbReference type="EMBL" id="BARW01006694">
    <property type="protein sequence ID" value="GAI79493.1"/>
    <property type="molecule type" value="Genomic_DNA"/>
</dbReference>
<dbReference type="Gene3D" id="6.10.140.120">
    <property type="match status" value="1"/>
</dbReference>
<feature type="compositionally biased region" description="Basic residues" evidence="1">
    <location>
        <begin position="269"/>
        <end position="281"/>
    </location>
</feature>